<sequence>MAVLIYLNPDHDWNDAFKKIFSYQDETIYLASMVPTVDTIEKVPNDEINFPVLPPHIVKENNQRAELLDRLSNFAKKIEVENPSLKLISTLVGKDLETLKTMLMESDLEINDFLEF</sequence>
<proteinExistence type="predicted"/>
<accession>A0AAU9DJR0</accession>
<dbReference type="RefSeq" id="WP_317697153.1">
    <property type="nucleotide sequence ID" value="NZ_AP026801.1"/>
</dbReference>
<reference evidence="1 2" key="1">
    <citation type="journal article" date="2023" name="Microbiol. Spectr.">
        <title>Symbiosis of Carpenter Bees with Uncharacterized Lactic Acid Bacteria Showing NAD Auxotrophy.</title>
        <authorList>
            <person name="Kawasaki S."/>
            <person name="Ozawa K."/>
            <person name="Mori T."/>
            <person name="Yamamoto A."/>
            <person name="Ito M."/>
            <person name="Ohkuma M."/>
            <person name="Sakamoto M."/>
            <person name="Matsutani M."/>
        </authorList>
    </citation>
    <scope>NUCLEOTIDE SEQUENCE [LARGE SCALE GENOMIC DNA]</scope>
    <source>
        <strain evidence="1 2">KimC2</strain>
    </source>
</reference>
<dbReference type="Proteomes" id="UP001321804">
    <property type="component" value="Chromosome"/>
</dbReference>
<evidence type="ECO:0000313" key="1">
    <source>
        <dbReference type="EMBL" id="BDR55654.1"/>
    </source>
</evidence>
<dbReference type="KEGG" id="xak:KIMC2_02160"/>
<organism evidence="1 2">
    <name type="scientific">Xylocopilactobacillus apis</name>
    <dbReference type="NCBI Taxonomy" id="2932183"/>
    <lineage>
        <taxon>Bacteria</taxon>
        <taxon>Bacillati</taxon>
        <taxon>Bacillota</taxon>
        <taxon>Bacilli</taxon>
        <taxon>Lactobacillales</taxon>
        <taxon>Lactobacillaceae</taxon>
        <taxon>Xylocopilactobacillus</taxon>
    </lineage>
</organism>
<dbReference type="EMBL" id="AP026801">
    <property type="protein sequence ID" value="BDR55654.1"/>
    <property type="molecule type" value="Genomic_DNA"/>
</dbReference>
<evidence type="ECO:0000313" key="2">
    <source>
        <dbReference type="Proteomes" id="UP001321804"/>
    </source>
</evidence>
<protein>
    <submittedName>
        <fullName evidence="1">Uncharacterized protein</fullName>
    </submittedName>
</protein>
<name>A0AAU9DJR0_9LACO</name>
<dbReference type="AlphaFoldDB" id="A0AAU9DJR0"/>
<keyword evidence="2" id="KW-1185">Reference proteome</keyword>
<gene>
    <name evidence="1" type="ORF">KIMC2_02160</name>
</gene>